<dbReference type="AlphaFoldDB" id="A0A812UTX2"/>
<evidence type="ECO:0000256" key="1">
    <source>
        <dbReference type="SAM" id="Phobius"/>
    </source>
</evidence>
<keyword evidence="1" id="KW-0812">Transmembrane</keyword>
<dbReference type="OrthoDB" id="411912at2759"/>
<evidence type="ECO:0000313" key="2">
    <source>
        <dbReference type="EMBL" id="CAE7599057.1"/>
    </source>
</evidence>
<reference evidence="2" key="1">
    <citation type="submission" date="2021-02" db="EMBL/GenBank/DDBJ databases">
        <authorList>
            <person name="Dougan E. K."/>
            <person name="Rhodes N."/>
            <person name="Thang M."/>
            <person name="Chan C."/>
        </authorList>
    </citation>
    <scope>NUCLEOTIDE SEQUENCE</scope>
</reference>
<feature type="transmembrane region" description="Helical" evidence="1">
    <location>
        <begin position="195"/>
        <end position="219"/>
    </location>
</feature>
<feature type="transmembrane region" description="Helical" evidence="1">
    <location>
        <begin position="166"/>
        <end position="183"/>
    </location>
</feature>
<sequence>MEEDQETMTCHFMSEPVCYAAGSQLLVSSRILAVVLPLPLSGFALQPFWLRLRQLSSVGRVLWEKMDMGGGVAEYHVHVDGVTECHVHVDDDTFLCCPIPDDTNLAGVVMTHRLERLHELSLKNFHLAICCLIYIAVNMACLVMNSMGEEWLGVGSRELTFHLVEFWATFVFSCVQVYSLVYSPRSVGAIYRNPLVLKTVIFLNVASTFFSALLVSVSLESFEVLSHEIEYSNEITMAFVDVVLLGVVARQAGYNIDRAGFTLLTTLLTLVVAVAQLGIYNMLDGPNGGRWGV</sequence>
<name>A0A812UTX2_9DINO</name>
<comment type="caution">
    <text evidence="2">The sequence shown here is derived from an EMBL/GenBank/DDBJ whole genome shotgun (WGS) entry which is preliminary data.</text>
</comment>
<feature type="transmembrane region" description="Helical" evidence="1">
    <location>
        <begin position="231"/>
        <end position="249"/>
    </location>
</feature>
<gene>
    <name evidence="2" type="ORF">SNAT2548_LOCUS34084</name>
</gene>
<keyword evidence="1" id="KW-0472">Membrane</keyword>
<feature type="transmembrane region" description="Helical" evidence="1">
    <location>
        <begin position="125"/>
        <end position="146"/>
    </location>
</feature>
<feature type="transmembrane region" description="Helical" evidence="1">
    <location>
        <begin position="261"/>
        <end position="283"/>
    </location>
</feature>
<dbReference type="EMBL" id="CAJNDS010002792">
    <property type="protein sequence ID" value="CAE7599057.1"/>
    <property type="molecule type" value="Genomic_DNA"/>
</dbReference>
<evidence type="ECO:0000313" key="3">
    <source>
        <dbReference type="Proteomes" id="UP000604046"/>
    </source>
</evidence>
<keyword evidence="1" id="KW-1133">Transmembrane helix</keyword>
<dbReference type="Proteomes" id="UP000604046">
    <property type="component" value="Unassembled WGS sequence"/>
</dbReference>
<accession>A0A812UTX2</accession>
<proteinExistence type="predicted"/>
<keyword evidence="3" id="KW-1185">Reference proteome</keyword>
<organism evidence="2 3">
    <name type="scientific">Symbiodinium natans</name>
    <dbReference type="NCBI Taxonomy" id="878477"/>
    <lineage>
        <taxon>Eukaryota</taxon>
        <taxon>Sar</taxon>
        <taxon>Alveolata</taxon>
        <taxon>Dinophyceae</taxon>
        <taxon>Suessiales</taxon>
        <taxon>Symbiodiniaceae</taxon>
        <taxon>Symbiodinium</taxon>
    </lineage>
</organism>
<protein>
    <submittedName>
        <fullName evidence="2">Uncharacterized protein</fullName>
    </submittedName>
</protein>